<dbReference type="EMBL" id="BGZJ01000001">
    <property type="protein sequence ID" value="GBO94078.1"/>
    <property type="molecule type" value="Genomic_DNA"/>
</dbReference>
<feature type="compositionally biased region" description="Polar residues" evidence="1">
    <location>
        <begin position="594"/>
        <end position="610"/>
    </location>
</feature>
<keyword evidence="2" id="KW-0732">Signal</keyword>
<dbReference type="SMART" id="SM00671">
    <property type="entry name" value="SEL1"/>
    <property type="match status" value="4"/>
</dbReference>
<keyword evidence="4" id="KW-1185">Reference proteome</keyword>
<accession>A0A388SCQ1</accession>
<dbReference type="Gene3D" id="1.25.40.10">
    <property type="entry name" value="Tetratricopeptide repeat domain"/>
    <property type="match status" value="1"/>
</dbReference>
<sequence length="610" mass="66350">MMKKLAFVLSLALALSSGAASAAGTASASQTSGSAWSGEWGGADKSFDKELLSRRDSLASLFTEGTFHDGVSGQQMDYSVYVPEVCLKKERCPLVLFMADASTVGKGVKAPLMQGWGGIIWAAPETQAKGPVIVLVPSFKGPEAATRDDSTVSPEAMIAYRLLKTVMHRYNVDRDRVYTTGQSMGGMLSFYFNTVNPDLFAGSLMVSSQWGADLLKPLASDHFTYVTSAGDPKASVGMAALRTVLQKEGADIGETEFWARLPLASQNAAVKSLYSEGKPINFIRFTAGTVIPANADSRGKAYGDHMYGFDAAYKIPAIREWLLEQNRNDTYKGRFFLGGVSLLAKGQDGLNLLQRSADQNYGPAETLVGRIYMEGRGMRRNFATALDWFKKAAARGDDDAYVLMGDIYRNHDSGFYNLKLAREAYEKAWTLGNFKAPRYLAEMEADTANGAKPDYPKALDWYQKGVMAGDITSAIRIGEMYENGVYFKKDPAKALEWYLIAAPSPEIAAQNVPPRLAVIKKIGSFYENGTGTAKDLRKAYDWYRVAAEAKDPEGLADVRRVAAAYNKTVPAKAAKSKVPADPLGDLPAPERPVENSSEIPNTGSLLNLIK</sequence>
<reference evidence="3 4" key="1">
    <citation type="journal article" date="2018" name="Int. J. Syst. Evol. Microbiol.">
        <title>Mesosutterella multiformis gen. nov., sp. nov., a member of the family Sutterellaceae and Sutterella megalosphaeroides sp. nov., isolated from human faeces.</title>
        <authorList>
            <person name="Sakamoto M."/>
            <person name="Ikeyama N."/>
            <person name="Kunihiro T."/>
            <person name="Iino T."/>
            <person name="Yuki M."/>
            <person name="Ohkuma M."/>
        </authorList>
    </citation>
    <scope>NUCLEOTIDE SEQUENCE [LARGE SCALE GENOMIC DNA]</scope>
    <source>
        <strain evidence="3 4">4NBBH2</strain>
    </source>
</reference>
<dbReference type="PANTHER" id="PTHR43628">
    <property type="entry name" value="ACTIVATOR OF C KINASE PROTEIN 1-RELATED"/>
    <property type="match status" value="1"/>
</dbReference>
<evidence type="ECO:0000313" key="3">
    <source>
        <dbReference type="EMBL" id="GBO94078.1"/>
    </source>
</evidence>
<dbReference type="AlphaFoldDB" id="A0A388SCQ1"/>
<evidence type="ECO:0000256" key="1">
    <source>
        <dbReference type="SAM" id="MobiDB-lite"/>
    </source>
</evidence>
<dbReference type="Gene3D" id="3.40.50.1820">
    <property type="entry name" value="alpha/beta hydrolase"/>
    <property type="match status" value="1"/>
</dbReference>
<dbReference type="Proteomes" id="UP000266091">
    <property type="component" value="Unassembled WGS sequence"/>
</dbReference>
<comment type="caution">
    <text evidence="3">The sequence shown here is derived from an EMBL/GenBank/DDBJ whole genome shotgun (WGS) entry which is preliminary data.</text>
</comment>
<feature type="region of interest" description="Disordered" evidence="1">
    <location>
        <begin position="576"/>
        <end position="610"/>
    </location>
</feature>
<dbReference type="Pfam" id="PF08238">
    <property type="entry name" value="Sel1"/>
    <property type="match status" value="4"/>
</dbReference>
<dbReference type="InterPro" id="IPR029058">
    <property type="entry name" value="AB_hydrolase_fold"/>
</dbReference>
<dbReference type="RefSeq" id="WP_116270341.1">
    <property type="nucleotide sequence ID" value="NZ_BGZJ01000001.1"/>
</dbReference>
<dbReference type="InterPro" id="IPR006597">
    <property type="entry name" value="Sel1-like"/>
</dbReference>
<protein>
    <submittedName>
        <fullName evidence="3">Uncharacterized protein</fullName>
    </submittedName>
</protein>
<dbReference type="SUPFAM" id="SSF53474">
    <property type="entry name" value="alpha/beta-Hydrolases"/>
    <property type="match status" value="1"/>
</dbReference>
<feature type="signal peptide" evidence="2">
    <location>
        <begin position="1"/>
        <end position="22"/>
    </location>
</feature>
<organism evidence="3 4">
    <name type="scientific">Mesosutterella multiformis</name>
    <dbReference type="NCBI Taxonomy" id="2259133"/>
    <lineage>
        <taxon>Bacteria</taxon>
        <taxon>Pseudomonadati</taxon>
        <taxon>Pseudomonadota</taxon>
        <taxon>Betaproteobacteria</taxon>
        <taxon>Burkholderiales</taxon>
        <taxon>Sutterellaceae</taxon>
        <taxon>Mesosutterella</taxon>
    </lineage>
</organism>
<dbReference type="PANTHER" id="PTHR43628:SF1">
    <property type="entry name" value="CHITIN SYNTHASE REGULATORY FACTOR 2-RELATED"/>
    <property type="match status" value="1"/>
</dbReference>
<dbReference type="InterPro" id="IPR000801">
    <property type="entry name" value="Esterase-like"/>
</dbReference>
<gene>
    <name evidence="3" type="ORF">MESMUL_14320</name>
</gene>
<proteinExistence type="predicted"/>
<evidence type="ECO:0000256" key="2">
    <source>
        <dbReference type="SAM" id="SignalP"/>
    </source>
</evidence>
<dbReference type="OrthoDB" id="9764953at2"/>
<evidence type="ECO:0000313" key="4">
    <source>
        <dbReference type="Proteomes" id="UP000266091"/>
    </source>
</evidence>
<dbReference type="InterPro" id="IPR052945">
    <property type="entry name" value="Mitotic_Regulator"/>
</dbReference>
<name>A0A388SCQ1_9BURK</name>
<dbReference type="InterPro" id="IPR011990">
    <property type="entry name" value="TPR-like_helical_dom_sf"/>
</dbReference>
<dbReference type="Pfam" id="PF00756">
    <property type="entry name" value="Esterase"/>
    <property type="match status" value="1"/>
</dbReference>
<dbReference type="SUPFAM" id="SSF81901">
    <property type="entry name" value="HCP-like"/>
    <property type="match status" value="1"/>
</dbReference>
<feature type="chain" id="PRO_5017209701" evidence="2">
    <location>
        <begin position="23"/>
        <end position="610"/>
    </location>
</feature>